<accession>A0A6J4GY72</accession>
<name>A0A6J4GY72_9FLAO</name>
<dbReference type="Pfam" id="PF14135">
    <property type="entry name" value="DUF4302"/>
    <property type="match status" value="1"/>
</dbReference>
<dbReference type="AlphaFoldDB" id="A0A6J4GY72"/>
<keyword evidence="1" id="KW-0732">Signal</keyword>
<feature type="chain" id="PRO_5026886398" description="DUF4302 domain-containing protein" evidence="1">
    <location>
        <begin position="28"/>
        <end position="443"/>
    </location>
</feature>
<gene>
    <name evidence="2" type="ORF">FLA105534_04582</name>
</gene>
<protein>
    <recommendedName>
        <fullName evidence="4">DUF4302 domain-containing protein</fullName>
    </recommendedName>
</protein>
<evidence type="ECO:0000313" key="3">
    <source>
        <dbReference type="Proteomes" id="UP000479938"/>
    </source>
</evidence>
<feature type="signal peptide" evidence="1">
    <location>
        <begin position="1"/>
        <end position="27"/>
    </location>
</feature>
<reference evidence="2 3" key="1">
    <citation type="submission" date="2020-02" db="EMBL/GenBank/DDBJ databases">
        <authorList>
            <person name="Criscuolo A."/>
        </authorList>
    </citation>
    <scope>NUCLEOTIDE SEQUENCE [LARGE SCALE GENOMIC DNA]</scope>
    <source>
        <strain evidence="2">CIP105534</strain>
    </source>
</reference>
<dbReference type="Proteomes" id="UP000479938">
    <property type="component" value="Unassembled WGS sequence"/>
</dbReference>
<evidence type="ECO:0000256" key="1">
    <source>
        <dbReference type="SAM" id="SignalP"/>
    </source>
</evidence>
<organism evidence="2 3">
    <name type="scientific">Flavobacterium bizetiae</name>
    <dbReference type="NCBI Taxonomy" id="2704140"/>
    <lineage>
        <taxon>Bacteria</taxon>
        <taxon>Pseudomonadati</taxon>
        <taxon>Bacteroidota</taxon>
        <taxon>Flavobacteriia</taxon>
        <taxon>Flavobacteriales</taxon>
        <taxon>Flavobacteriaceae</taxon>
        <taxon>Flavobacterium</taxon>
    </lineage>
</organism>
<keyword evidence="3" id="KW-1185">Reference proteome</keyword>
<proteinExistence type="predicted"/>
<dbReference type="RefSeq" id="WP_173973060.1">
    <property type="nucleotide sequence ID" value="NZ_CADCSU010000183.1"/>
</dbReference>
<evidence type="ECO:0008006" key="4">
    <source>
        <dbReference type="Google" id="ProtNLM"/>
    </source>
</evidence>
<dbReference type="InterPro" id="IPR025396">
    <property type="entry name" value="DUF4302"/>
</dbReference>
<sequence length="443" mass="48903">MKTKNIFKYLMLLFLALQLNSCVSTEAEQKFDETPTERLNSQKKELNDLLLSSAEGWKAVYYTDDTQLGGFTHLFKFLPNGKVDMASDFDADTDIHNSQYEIQLGSTVSVVFTTKNKIHLLSDSNNSPIAAGKGFLGDFQFLYYGQENGDIVFRTNRTVKEVRFVKATAQDWTDLKKNTVSNANMTGDINSPLFRIMEITDGSTVKKYDFNYNAVTRFGSAAPLETGNLETLKVAVAYTPAGLTVKPAVVVGNQSLKDFIYEPTDKSFVATGTGGAKVAIKFTNAPPILTDDYKLFLEGGPQITIGYIAANLATAATNSAYAKSILDKVNATLAANQKIARVQIAFNDPLNGNYIAYTFNGGKAAIYHFFTTSEDAVNKTIILTDDGWSANAATRAFLKILDDEIVNPKGLYLKKESFTIFYSNVIYTYASAATPFRLTNYRF</sequence>
<dbReference type="EMBL" id="CADCSU010000183">
    <property type="protein sequence ID" value="CAA9203350.1"/>
    <property type="molecule type" value="Genomic_DNA"/>
</dbReference>
<evidence type="ECO:0000313" key="2">
    <source>
        <dbReference type="EMBL" id="CAA9203350.1"/>
    </source>
</evidence>